<dbReference type="RefSeq" id="XP_047766592.1">
    <property type="nucleotide sequence ID" value="XM_047908961.1"/>
</dbReference>
<evidence type="ECO:0000313" key="1">
    <source>
        <dbReference type="EMBL" id="UJO22226.1"/>
    </source>
</evidence>
<dbReference type="Proteomes" id="UP000756132">
    <property type="component" value="Chromosome 9"/>
</dbReference>
<keyword evidence="2" id="KW-1185">Reference proteome</keyword>
<name>A0A9Q8UTT9_PASFU</name>
<dbReference type="KEGG" id="ffu:CLAFUR5_09813"/>
<organism evidence="1 2">
    <name type="scientific">Passalora fulva</name>
    <name type="common">Tomato leaf mold</name>
    <name type="synonym">Cladosporium fulvum</name>
    <dbReference type="NCBI Taxonomy" id="5499"/>
    <lineage>
        <taxon>Eukaryota</taxon>
        <taxon>Fungi</taxon>
        <taxon>Dikarya</taxon>
        <taxon>Ascomycota</taxon>
        <taxon>Pezizomycotina</taxon>
        <taxon>Dothideomycetes</taxon>
        <taxon>Dothideomycetidae</taxon>
        <taxon>Mycosphaerellales</taxon>
        <taxon>Mycosphaerellaceae</taxon>
        <taxon>Fulvia</taxon>
    </lineage>
</organism>
<evidence type="ECO:0000313" key="2">
    <source>
        <dbReference type="Proteomes" id="UP000756132"/>
    </source>
</evidence>
<proteinExistence type="predicted"/>
<sequence>MTLVSRTWHALSIPYLLQNVEPGSHNHGQLVPFLGSMEILEMDHSGILIRQRTFLRLMTAKPELARHVHNLTWTFFWQDENEKGPTALDRETWNVFSRLENVTSPDLAQYTNVDACHDPLVRQNPPRMFPRVTSLRLEGWMHRRLVTAIMTSICPSKLRSLKLDGLNDEGLLPDGHSMVVQIERQYARDISRARPGDLSPFDDDMVQRQKLGSACSFSGPTWYPLRYLAGFRLDSLSTLDVQLSPLSGRDDRNYLTLFQGVADVLRTARQSLTFVRIAFGESPQHHGPISSGCGNARAGWVRYQPQCVAMASIFSLYVLPVLCDEHFPRLAKHDCEGFRLIKDLGGDPRNLERGDSIREYQQALLLPDVSIMAKACVDYRWIGQHGISDHHPHPESLGQVTNIFLSS</sequence>
<reference evidence="1" key="1">
    <citation type="submission" date="2021-12" db="EMBL/GenBank/DDBJ databases">
        <authorList>
            <person name="Zaccaron A."/>
            <person name="Stergiopoulos I."/>
        </authorList>
    </citation>
    <scope>NUCLEOTIDE SEQUENCE</scope>
    <source>
        <strain evidence="1">Race5_Kim</strain>
    </source>
</reference>
<accession>A0A9Q8UTT9</accession>
<protein>
    <submittedName>
        <fullName evidence="1">Uncharacterized protein</fullName>
    </submittedName>
</protein>
<reference evidence="1" key="2">
    <citation type="journal article" date="2022" name="Microb. Genom.">
        <title>A chromosome-scale genome assembly of the tomato pathogen Cladosporium fulvum reveals a compartmentalized genome architecture and the presence of a dispensable chromosome.</title>
        <authorList>
            <person name="Zaccaron A.Z."/>
            <person name="Chen L.H."/>
            <person name="Samaras A."/>
            <person name="Stergiopoulos I."/>
        </authorList>
    </citation>
    <scope>NUCLEOTIDE SEQUENCE</scope>
    <source>
        <strain evidence="1">Race5_Kim</strain>
    </source>
</reference>
<dbReference type="AlphaFoldDB" id="A0A9Q8UTT9"/>
<dbReference type="GeneID" id="71989691"/>
<dbReference type="EMBL" id="CP090171">
    <property type="protein sequence ID" value="UJO22226.1"/>
    <property type="molecule type" value="Genomic_DNA"/>
</dbReference>
<dbReference type="OrthoDB" id="4252443at2759"/>
<gene>
    <name evidence="1" type="ORF">CLAFUR5_09813</name>
</gene>